<evidence type="ECO:0000313" key="4">
    <source>
        <dbReference type="RefSeq" id="XP_015183177.1"/>
    </source>
</evidence>
<dbReference type="InterPro" id="IPR023753">
    <property type="entry name" value="FAD/NAD-binding_dom"/>
</dbReference>
<dbReference type="Pfam" id="PF07992">
    <property type="entry name" value="Pyr_redox_2"/>
    <property type="match status" value="1"/>
</dbReference>
<reference evidence="3 4" key="1">
    <citation type="submission" date="2025-05" db="UniProtKB">
        <authorList>
            <consortium name="RefSeq"/>
        </authorList>
    </citation>
    <scope>IDENTIFICATION</scope>
    <source>
        <tissue evidence="3 4">Whole body</tissue>
    </source>
</reference>
<accession>A0ABM1ISJ0</accession>
<dbReference type="PANTHER" id="PTHR10632">
    <property type="entry name" value="SULFIDE:QUINONE OXIDOREDUCTASE"/>
    <property type="match status" value="1"/>
</dbReference>
<dbReference type="Proteomes" id="UP000694924">
    <property type="component" value="Unplaced"/>
</dbReference>
<evidence type="ECO:0000313" key="2">
    <source>
        <dbReference type="Proteomes" id="UP000694924"/>
    </source>
</evidence>
<dbReference type="RefSeq" id="XP_015183176.1">
    <property type="nucleotide sequence ID" value="XM_015327690.1"/>
</dbReference>
<dbReference type="RefSeq" id="XP_015183177.1">
    <property type="nucleotide sequence ID" value="XM_015327691.1"/>
</dbReference>
<keyword evidence="2" id="KW-1185">Reference proteome</keyword>
<dbReference type="SUPFAM" id="SSF51905">
    <property type="entry name" value="FAD/NAD(P)-binding domain"/>
    <property type="match status" value="2"/>
</dbReference>
<proteinExistence type="predicted"/>
<dbReference type="GeneID" id="107069956"/>
<feature type="domain" description="FAD/NAD(P)-binding" evidence="1">
    <location>
        <begin position="43"/>
        <end position="162"/>
    </location>
</feature>
<dbReference type="InterPro" id="IPR015904">
    <property type="entry name" value="Sulphide_quinone_reductase"/>
</dbReference>
<dbReference type="PANTHER" id="PTHR10632:SF2">
    <property type="entry name" value="SULFIDE:QUINONE OXIDOREDUCTASE, MITOCHONDRIAL"/>
    <property type="match status" value="1"/>
</dbReference>
<evidence type="ECO:0000259" key="1">
    <source>
        <dbReference type="Pfam" id="PF07992"/>
    </source>
</evidence>
<protein>
    <submittedName>
        <fullName evidence="3 4">Sulfide:quinone oxidoreductase, mitochondrial isoform X1</fullName>
    </submittedName>
</protein>
<gene>
    <name evidence="3 4" type="primary">LOC107069956</name>
</gene>
<name>A0ABM1ISJ0_POLDO</name>
<evidence type="ECO:0000313" key="3">
    <source>
        <dbReference type="RefSeq" id="XP_015183176.1"/>
    </source>
</evidence>
<dbReference type="InterPro" id="IPR036188">
    <property type="entry name" value="FAD/NAD-bd_sf"/>
</dbReference>
<organism evidence="2 4">
    <name type="scientific">Polistes dominula</name>
    <name type="common">European paper wasp</name>
    <name type="synonym">Vespa dominula</name>
    <dbReference type="NCBI Taxonomy" id="743375"/>
    <lineage>
        <taxon>Eukaryota</taxon>
        <taxon>Metazoa</taxon>
        <taxon>Ecdysozoa</taxon>
        <taxon>Arthropoda</taxon>
        <taxon>Hexapoda</taxon>
        <taxon>Insecta</taxon>
        <taxon>Pterygota</taxon>
        <taxon>Neoptera</taxon>
        <taxon>Endopterygota</taxon>
        <taxon>Hymenoptera</taxon>
        <taxon>Apocrita</taxon>
        <taxon>Aculeata</taxon>
        <taxon>Vespoidea</taxon>
        <taxon>Vespidae</taxon>
        <taxon>Polistinae</taxon>
        <taxon>Polistini</taxon>
        <taxon>Polistes</taxon>
    </lineage>
</organism>
<sequence>MQVSYMKSVTFNKTSLAMGYNFLLSSKSNLIKTMHRQVHHCCKVLVVGGGTGGCTMAAKLSRKFKGTSDGVIVVEPSEVHYYQPLFTLVGGGIGSYNYSKKPMKKVLPKNAKWIKDSVIGFDPENNQITTSNGDTVQYDTLIVALGLQINWDQLPGLKEGLQSEKSQVCSIYGSETVPHVFNKIKRTKDGTAIFTFPNTPVKCPGAPLKITYLAEDYFVKTNVRKNIDVVYHTSLPVIFGVKKYADALWKICNDRNIDVKTRLNLVKIDVDKQEATFENLDCPGETCTMKYSLLHVCPPMGPPDVLKKHPELTDKTGFLSVDPGTLKHTKYCNIFGIGDCCNTPNSKTMAAVAAQAKVLYKNIIDDLEGKPMVMNYTGYSSCPLVTGRGKCIMAEFDYKLQPMETFPVDQSKELYFMFLLKKYFFPFIYWNLMLKGWWNGPEFFRKFTSFMKSK</sequence>
<dbReference type="Gene3D" id="3.50.50.60">
    <property type="entry name" value="FAD/NAD(P)-binding domain"/>
    <property type="match status" value="2"/>
</dbReference>